<name>A0A132B6Q3_MOLSC</name>
<evidence type="ECO:0000256" key="1">
    <source>
        <dbReference type="ARBA" id="ARBA00001657"/>
    </source>
</evidence>
<evidence type="ECO:0000259" key="5">
    <source>
        <dbReference type="Pfam" id="PF01055"/>
    </source>
</evidence>
<dbReference type="InterPro" id="IPR017853">
    <property type="entry name" value="GH"/>
</dbReference>
<dbReference type="STRING" id="149040.A0A132B6Q3"/>
<dbReference type="GO" id="GO:0006491">
    <property type="term" value="P:N-glycan processing"/>
    <property type="evidence" value="ECO:0007669"/>
    <property type="project" value="TreeGrafter"/>
</dbReference>
<feature type="domain" description="Glycoside hydrolase family 31 TIM barrel" evidence="5">
    <location>
        <begin position="203"/>
        <end position="509"/>
    </location>
</feature>
<keyword evidence="4" id="KW-0326">Glycosidase</keyword>
<dbReference type="EMBL" id="KQ947437">
    <property type="protein sequence ID" value="KUJ08085.1"/>
    <property type="molecule type" value="Genomic_DNA"/>
</dbReference>
<dbReference type="InParanoid" id="A0A132B6Q3"/>
<dbReference type="Proteomes" id="UP000070700">
    <property type="component" value="Unassembled WGS sequence"/>
</dbReference>
<dbReference type="EC" id="3.2.1.20" evidence="3"/>
<accession>A0A132B6Q3</accession>
<organism evidence="8 9">
    <name type="scientific">Mollisia scopiformis</name>
    <name type="common">Conifer needle endophyte fungus</name>
    <name type="synonym">Phialocephala scopiformis</name>
    <dbReference type="NCBI Taxonomy" id="149040"/>
    <lineage>
        <taxon>Eukaryota</taxon>
        <taxon>Fungi</taxon>
        <taxon>Dikarya</taxon>
        <taxon>Ascomycota</taxon>
        <taxon>Pezizomycotina</taxon>
        <taxon>Leotiomycetes</taxon>
        <taxon>Helotiales</taxon>
        <taxon>Mollisiaceae</taxon>
        <taxon>Mollisia</taxon>
    </lineage>
</organism>
<evidence type="ECO:0000259" key="7">
    <source>
        <dbReference type="Pfam" id="PF21365"/>
    </source>
</evidence>
<evidence type="ECO:0000256" key="3">
    <source>
        <dbReference type="ARBA" id="ARBA00012741"/>
    </source>
</evidence>
<dbReference type="Pfam" id="PF17137">
    <property type="entry name" value="DUF5110"/>
    <property type="match status" value="1"/>
</dbReference>
<protein>
    <recommendedName>
        <fullName evidence="3">alpha-glucosidase</fullName>
        <ecNumber evidence="3">3.2.1.20</ecNumber>
    </recommendedName>
</protein>
<feature type="domain" description="DUF5110" evidence="6">
    <location>
        <begin position="626"/>
        <end position="688"/>
    </location>
</feature>
<dbReference type="KEGG" id="psco:LY89DRAFT_691367"/>
<keyword evidence="4" id="KW-0378">Hydrolase</keyword>
<dbReference type="Pfam" id="PF01055">
    <property type="entry name" value="Glyco_hydro_31_2nd"/>
    <property type="match status" value="1"/>
</dbReference>
<dbReference type="PANTHER" id="PTHR22762:SF89">
    <property type="entry name" value="ALPHA-XYLOSIDASE"/>
    <property type="match status" value="1"/>
</dbReference>
<dbReference type="InterPro" id="IPR033403">
    <property type="entry name" value="DUF5110"/>
</dbReference>
<dbReference type="InterPro" id="IPR048395">
    <property type="entry name" value="Glyco_hydro_31_C"/>
</dbReference>
<evidence type="ECO:0000256" key="2">
    <source>
        <dbReference type="ARBA" id="ARBA00007806"/>
    </source>
</evidence>
<dbReference type="Gene3D" id="2.60.40.1180">
    <property type="entry name" value="Golgi alpha-mannosidase II"/>
    <property type="match status" value="2"/>
</dbReference>
<evidence type="ECO:0000256" key="4">
    <source>
        <dbReference type="RuleBase" id="RU361185"/>
    </source>
</evidence>
<dbReference type="InterPro" id="IPR013780">
    <property type="entry name" value="Glyco_hydro_b"/>
</dbReference>
<dbReference type="RefSeq" id="XP_018062440.1">
    <property type="nucleotide sequence ID" value="XM_018216301.1"/>
</dbReference>
<dbReference type="SUPFAM" id="SSF51011">
    <property type="entry name" value="Glycosyl hydrolase domain"/>
    <property type="match status" value="1"/>
</dbReference>
<dbReference type="GO" id="GO:0005975">
    <property type="term" value="P:carbohydrate metabolic process"/>
    <property type="evidence" value="ECO:0007669"/>
    <property type="project" value="InterPro"/>
</dbReference>
<dbReference type="InterPro" id="IPR000322">
    <property type="entry name" value="Glyco_hydro_31_TIM"/>
</dbReference>
<dbReference type="PANTHER" id="PTHR22762">
    <property type="entry name" value="ALPHA-GLUCOSIDASE"/>
    <property type="match status" value="1"/>
</dbReference>
<dbReference type="SUPFAM" id="SSF51445">
    <property type="entry name" value="(Trans)glycosidases"/>
    <property type="match status" value="1"/>
</dbReference>
<feature type="domain" description="Glycosyl hydrolase family 31 C-terminal" evidence="7">
    <location>
        <begin position="517"/>
        <end position="608"/>
    </location>
</feature>
<dbReference type="OrthoDB" id="1334205at2759"/>
<dbReference type="AlphaFoldDB" id="A0A132B6Q3"/>
<evidence type="ECO:0000313" key="8">
    <source>
        <dbReference type="EMBL" id="KUJ08085.1"/>
    </source>
</evidence>
<dbReference type="CDD" id="cd06595">
    <property type="entry name" value="GH31_u1"/>
    <property type="match status" value="1"/>
</dbReference>
<dbReference type="GeneID" id="28826027"/>
<evidence type="ECO:0000313" key="9">
    <source>
        <dbReference type="Proteomes" id="UP000070700"/>
    </source>
</evidence>
<dbReference type="GO" id="GO:0004558">
    <property type="term" value="F:alpha-1,4-glucosidase activity"/>
    <property type="evidence" value="ECO:0007669"/>
    <property type="project" value="UniProtKB-EC"/>
</dbReference>
<comment type="catalytic activity">
    <reaction evidence="1">
        <text>Hydrolysis of terminal, non-reducing (1-&gt;4)-linked alpha-D-glucose residues with release of alpha-D-glucose.</text>
        <dbReference type="EC" id="3.2.1.20"/>
    </reaction>
</comment>
<reference evidence="8 9" key="1">
    <citation type="submission" date="2015-10" db="EMBL/GenBank/DDBJ databases">
        <title>Full genome of DAOMC 229536 Phialocephala scopiformis, a fungal endophyte of spruce producing the potent anti-insectan compound rugulosin.</title>
        <authorList>
            <consortium name="DOE Joint Genome Institute"/>
            <person name="Walker A.K."/>
            <person name="Frasz S.L."/>
            <person name="Seifert K.A."/>
            <person name="Miller J.D."/>
            <person name="Mondo S.J."/>
            <person name="Labutti K."/>
            <person name="Lipzen A."/>
            <person name="Dockter R."/>
            <person name="Kennedy M."/>
            <person name="Grigoriev I.V."/>
            <person name="Spatafora J.W."/>
        </authorList>
    </citation>
    <scope>NUCLEOTIDE SEQUENCE [LARGE SCALE GENOMIC DNA]</scope>
    <source>
        <strain evidence="8 9">CBS 120377</strain>
    </source>
</reference>
<evidence type="ECO:0000259" key="6">
    <source>
        <dbReference type="Pfam" id="PF17137"/>
    </source>
</evidence>
<gene>
    <name evidence="8" type="ORF">LY89DRAFT_691367</name>
</gene>
<proteinExistence type="inferred from homology"/>
<comment type="similarity">
    <text evidence="2 4">Belongs to the glycosyl hydrolase 31 family.</text>
</comment>
<keyword evidence="9" id="KW-1185">Reference proteome</keyword>
<dbReference type="Pfam" id="PF21365">
    <property type="entry name" value="Glyco_hydro_31_3rd"/>
    <property type="match status" value="1"/>
</dbReference>
<sequence>MGESALSPRSNFPVKPIANPQAIVGGGSHKYRFTVLTDGLLRYEWAPDTQFEDRASVFAINRDLPVPEFRIINKNGILEIITQKFHLTYEEGHEFSASSLSAGVNGNFSCHSSVWHYGEVCGNMGGTARTLDEVDGRCALGPGVVSRNGYTTIDDSVSMLFDGYGFVATRRPGAGRVDGYLFAYGHDYAGAVKALYALSENQPLLPRWALGNWWSRYYAYSDKEYLTLMDKFEEEKIPFSVAVIDMDWHITDDPKVQASGKTGWTGYTWNKKLFPDPKKFLSALHEKKLRVTVNDHPADGVQNYEDLYPAMAKALSHSTENNDPIHFDITDRNFLNAFFDVLHRPIEDQGVDFWWVDWQQGSHSRIPGIDPLWVLNHFHFLDNALHHERPLTFSRYAGPGSHRYPVGFSGDTIVTWDSLAFQPEFTATASNIGYGWWSHDIGGHMGGVKDDEMATRWLQFGCFSPILRLHSSVSQWTRKEPWTYGVEAEKVMTEFLRFRHRLIPYLYTMNVKAATEGIPLVRPMYWEYPEEDEAYKVPNQYLFGTKLIVIPITAPQDPKLRMARTKGWLPPGRYVDIFSGAVYEGDRFLSLSRKLDQYPVLAKSGSIIPLDASTEPGNGGENPDSIEILVVIGADGEFELIEDDGTGSSAKDCTFKRTSIKYTQADGTLSILSSVGHSEDRVWTVRFLAFRDLNIRGKQEHFKRVNLGKVPADVGAKITLGPNPELIQNDVEAFIRPILVDAQIRFDLKEDIWKVVAGKAPVTQKVSSLLALEMSGDLRDAVLEYVLA</sequence>
<dbReference type="Gene3D" id="3.20.20.80">
    <property type="entry name" value="Glycosidases"/>
    <property type="match status" value="1"/>
</dbReference>